<proteinExistence type="predicted"/>
<evidence type="ECO:0000313" key="2">
    <source>
        <dbReference type="Proteomes" id="UP000011185"/>
    </source>
</evidence>
<reference evidence="1 2" key="1">
    <citation type="journal article" date="2012" name="PLoS Pathog.">
        <title>The genome of the obligate intracellular parasite Trachipleistophora hominis: new insights into microsporidian genome dynamics and reductive evolution.</title>
        <authorList>
            <person name="Heinz E."/>
            <person name="Williams T.A."/>
            <person name="Nakjang S."/>
            <person name="Noel C.J."/>
            <person name="Swan D.C."/>
            <person name="Goldberg A.V."/>
            <person name="Harris S.R."/>
            <person name="Weinmaier T."/>
            <person name="Markert S."/>
            <person name="Becher D."/>
            <person name="Bernhardt J."/>
            <person name="Dagan T."/>
            <person name="Hacker C."/>
            <person name="Lucocq J.M."/>
            <person name="Schweder T."/>
            <person name="Rattei T."/>
            <person name="Hall N."/>
            <person name="Hirt R.P."/>
            <person name="Embley T.M."/>
        </authorList>
    </citation>
    <scope>NUCLEOTIDE SEQUENCE [LARGE SCALE GENOMIC DNA]</scope>
</reference>
<keyword evidence="2" id="KW-1185">Reference proteome</keyword>
<sequence>MLFFTIVSIIFAINDDEMSIEFCHVEDATKQLICQLDSIFNSVDCMRRLSQSAKQVCKYPKPTNFEFKKNPWIVLQIPENIEYYYGSLQHLSDNIGIFQMFFELSGLNKEMDVDMSYMEAIKKHMEKKQSMSDYIMKKYYNNHSDGIFLTMSRIITLNISKAMLSIRQLYYCVENGRIVDVCFIRRELIKHKCDKCEAKRKTSITNSKMQV</sequence>
<dbReference type="VEuPathDB" id="MicrosporidiaDB:THOM_1862"/>
<organism evidence="1 2">
    <name type="scientific">Trachipleistophora hominis</name>
    <name type="common">Microsporidian parasite</name>
    <dbReference type="NCBI Taxonomy" id="72359"/>
    <lineage>
        <taxon>Eukaryota</taxon>
        <taxon>Fungi</taxon>
        <taxon>Fungi incertae sedis</taxon>
        <taxon>Microsporidia</taxon>
        <taxon>Pleistophoridae</taxon>
        <taxon>Trachipleistophora</taxon>
    </lineage>
</organism>
<protein>
    <submittedName>
        <fullName evidence="1">Uncharacterized protein</fullName>
    </submittedName>
</protein>
<name>L7JV07_TRAHO</name>
<dbReference type="HOGENOM" id="CLU_1157140_0_0_1"/>
<dbReference type="OrthoDB" id="10396243at2759"/>
<dbReference type="EMBL" id="JH993981">
    <property type="protein sequence ID" value="ELQ75239.1"/>
    <property type="molecule type" value="Genomic_DNA"/>
</dbReference>
<accession>L7JV07</accession>
<dbReference type="AlphaFoldDB" id="L7JV07"/>
<evidence type="ECO:0000313" key="1">
    <source>
        <dbReference type="EMBL" id="ELQ75239.1"/>
    </source>
</evidence>
<gene>
    <name evidence="1" type="ORF">THOM_1862</name>
</gene>
<dbReference type="Proteomes" id="UP000011185">
    <property type="component" value="Unassembled WGS sequence"/>
</dbReference>
<dbReference type="OMA" id="LYYCVEN"/>
<dbReference type="InParanoid" id="L7JV07"/>